<dbReference type="InterPro" id="IPR036361">
    <property type="entry name" value="SAP_dom_sf"/>
</dbReference>
<keyword evidence="3" id="KW-1185">Reference proteome</keyword>
<dbReference type="InterPro" id="IPR003034">
    <property type="entry name" value="SAP_dom"/>
</dbReference>
<dbReference type="SMART" id="SM00513">
    <property type="entry name" value="SAP"/>
    <property type="match status" value="1"/>
</dbReference>
<dbReference type="SUPFAM" id="SSF68906">
    <property type="entry name" value="SAP domain"/>
    <property type="match status" value="1"/>
</dbReference>
<name>A0ABW4HSQ8_9BACI</name>
<dbReference type="Proteomes" id="UP001597221">
    <property type="component" value="Unassembled WGS sequence"/>
</dbReference>
<dbReference type="Pfam" id="PF02037">
    <property type="entry name" value="SAP"/>
    <property type="match status" value="1"/>
</dbReference>
<organism evidence="2 3">
    <name type="scientific">Oceanobacillus luteolus</name>
    <dbReference type="NCBI Taxonomy" id="1274358"/>
    <lineage>
        <taxon>Bacteria</taxon>
        <taxon>Bacillati</taxon>
        <taxon>Bacillota</taxon>
        <taxon>Bacilli</taxon>
        <taxon>Bacillales</taxon>
        <taxon>Bacillaceae</taxon>
        <taxon>Oceanobacillus</taxon>
    </lineage>
</organism>
<dbReference type="Gene3D" id="1.10.720.30">
    <property type="entry name" value="SAP domain"/>
    <property type="match status" value="1"/>
</dbReference>
<evidence type="ECO:0000313" key="2">
    <source>
        <dbReference type="EMBL" id="MFD1608678.1"/>
    </source>
</evidence>
<proteinExistence type="predicted"/>
<accession>A0ABW4HSQ8</accession>
<comment type="caution">
    <text evidence="2">The sequence shown here is derived from an EMBL/GenBank/DDBJ whole genome shotgun (WGS) entry which is preliminary data.</text>
</comment>
<dbReference type="RefSeq" id="WP_379598047.1">
    <property type="nucleotide sequence ID" value="NZ_JBHUDE010000126.1"/>
</dbReference>
<evidence type="ECO:0000259" key="1">
    <source>
        <dbReference type="PROSITE" id="PS50800"/>
    </source>
</evidence>
<sequence length="393" mass="46559">MKSFSEADIEKYLKYTDENVLPLEEQLGRCFMCGVSLSEVELPEGPEKKVVCLKDRDHFIELFEELEHENSGATYEPEFLKEDESGLIPGEVILLYWCNDKTTDKKFPLYFKNNYAVDAPKSVEKLLDKGFLEYGNYHEQLNALTIPKLKEILKSHKVKSKGKKAELVQRILDNEIKESNIPKSYRLTDKGRQIVEYSEHIILAHKDKYFPVCMVYMAVRYREEFPYPTRYEDLKLGVLDTKIEEYTENNMIFELEQCLNVKGKHLENYNKDYDQSLVYALLLTLISLYDTTRRVRFGVKRIDYNDIDRLITKGSIDKKQFNYLFDQALVLFNFDGYDLDLIDSDEIKYIREAIYNIDYINTQKYIEKYISAKFFIEYGSDNHYMFISDIEKY</sequence>
<gene>
    <name evidence="2" type="ORF">ACFSBH_13715</name>
</gene>
<dbReference type="EMBL" id="JBHUDE010000126">
    <property type="protein sequence ID" value="MFD1608678.1"/>
    <property type="molecule type" value="Genomic_DNA"/>
</dbReference>
<reference evidence="3" key="1">
    <citation type="journal article" date="2019" name="Int. J. Syst. Evol. Microbiol.">
        <title>The Global Catalogue of Microorganisms (GCM) 10K type strain sequencing project: providing services to taxonomists for standard genome sequencing and annotation.</title>
        <authorList>
            <consortium name="The Broad Institute Genomics Platform"/>
            <consortium name="The Broad Institute Genome Sequencing Center for Infectious Disease"/>
            <person name="Wu L."/>
            <person name="Ma J."/>
        </authorList>
    </citation>
    <scope>NUCLEOTIDE SEQUENCE [LARGE SCALE GENOMIC DNA]</scope>
    <source>
        <strain evidence="3">CGMCC 1.12376</strain>
    </source>
</reference>
<protein>
    <submittedName>
        <fullName evidence="2">SAP domain-containing protein</fullName>
    </submittedName>
</protein>
<evidence type="ECO:0000313" key="3">
    <source>
        <dbReference type="Proteomes" id="UP001597221"/>
    </source>
</evidence>
<feature type="domain" description="SAP" evidence="1">
    <location>
        <begin position="141"/>
        <end position="175"/>
    </location>
</feature>
<dbReference type="PROSITE" id="PS50800">
    <property type="entry name" value="SAP"/>
    <property type="match status" value="1"/>
</dbReference>